<gene>
    <name evidence="1" type="ORF">PACLA_8A012753</name>
</gene>
<dbReference type="Proteomes" id="UP001152795">
    <property type="component" value="Unassembled WGS sequence"/>
</dbReference>
<name>A0A7D9I091_PARCT</name>
<protein>
    <submittedName>
        <fullName evidence="1">Uncharacterized protein</fullName>
    </submittedName>
</protein>
<proteinExistence type="predicted"/>
<dbReference type="Pfam" id="PF00078">
    <property type="entry name" value="RVT_1"/>
    <property type="match status" value="1"/>
</dbReference>
<dbReference type="InterPro" id="IPR000477">
    <property type="entry name" value="RT_dom"/>
</dbReference>
<evidence type="ECO:0000313" key="2">
    <source>
        <dbReference type="Proteomes" id="UP001152795"/>
    </source>
</evidence>
<dbReference type="SUPFAM" id="SSF56672">
    <property type="entry name" value="DNA/RNA polymerases"/>
    <property type="match status" value="1"/>
</dbReference>
<dbReference type="OrthoDB" id="5975077at2759"/>
<evidence type="ECO:0000313" key="1">
    <source>
        <dbReference type="EMBL" id="CAB3994399.1"/>
    </source>
</evidence>
<dbReference type="PROSITE" id="PS50878">
    <property type="entry name" value="RT_POL"/>
    <property type="match status" value="1"/>
</dbReference>
<sequence>MSVPAGIPQGTKIGPWLFLAMINDLTIGELPAEMWKFADDTTVSEVAKKDGASELQGTVHELSEWTNLNRFQLNPTKCKEMIISFKKQPCVYTSLNVNNQSFEVVNAAKLLGVTITQDLNYYTRSAWTRSVFICYKTTQTS</sequence>
<comment type="caution">
    <text evidence="1">The sequence shown here is derived from an EMBL/GenBank/DDBJ whole genome shotgun (WGS) entry which is preliminary data.</text>
</comment>
<keyword evidence="2" id="KW-1185">Reference proteome</keyword>
<dbReference type="InterPro" id="IPR043502">
    <property type="entry name" value="DNA/RNA_pol_sf"/>
</dbReference>
<reference evidence="1" key="1">
    <citation type="submission" date="2020-04" db="EMBL/GenBank/DDBJ databases">
        <authorList>
            <person name="Alioto T."/>
            <person name="Alioto T."/>
            <person name="Gomez Garrido J."/>
        </authorList>
    </citation>
    <scope>NUCLEOTIDE SEQUENCE</scope>
    <source>
        <strain evidence="1">A484AB</strain>
    </source>
</reference>
<organism evidence="1 2">
    <name type="scientific">Paramuricea clavata</name>
    <name type="common">Red gorgonian</name>
    <name type="synonym">Violescent sea-whip</name>
    <dbReference type="NCBI Taxonomy" id="317549"/>
    <lineage>
        <taxon>Eukaryota</taxon>
        <taxon>Metazoa</taxon>
        <taxon>Cnidaria</taxon>
        <taxon>Anthozoa</taxon>
        <taxon>Octocorallia</taxon>
        <taxon>Malacalcyonacea</taxon>
        <taxon>Plexauridae</taxon>
        <taxon>Paramuricea</taxon>
    </lineage>
</organism>
<dbReference type="EMBL" id="CACRXK020002453">
    <property type="protein sequence ID" value="CAB3994399.1"/>
    <property type="molecule type" value="Genomic_DNA"/>
</dbReference>
<dbReference type="PANTHER" id="PTHR33332">
    <property type="entry name" value="REVERSE TRANSCRIPTASE DOMAIN-CONTAINING PROTEIN"/>
    <property type="match status" value="1"/>
</dbReference>
<dbReference type="AlphaFoldDB" id="A0A7D9I091"/>
<accession>A0A7D9I091</accession>